<proteinExistence type="predicted"/>
<evidence type="ECO:0000313" key="1">
    <source>
        <dbReference type="EMBL" id="MFI6497954.1"/>
    </source>
</evidence>
<dbReference type="PANTHER" id="PTHR13774">
    <property type="entry name" value="PHENAZINE BIOSYNTHESIS PROTEIN"/>
    <property type="match status" value="1"/>
</dbReference>
<reference evidence="1 2" key="1">
    <citation type="submission" date="2024-10" db="EMBL/GenBank/DDBJ databases">
        <title>The Natural Products Discovery Center: Release of the First 8490 Sequenced Strains for Exploring Actinobacteria Biosynthetic Diversity.</title>
        <authorList>
            <person name="Kalkreuter E."/>
            <person name="Kautsar S.A."/>
            <person name="Yang D."/>
            <person name="Bader C.D."/>
            <person name="Teijaro C.N."/>
            <person name="Fluegel L."/>
            <person name="Davis C.M."/>
            <person name="Simpson J.R."/>
            <person name="Lauterbach L."/>
            <person name="Steele A.D."/>
            <person name="Gui C."/>
            <person name="Meng S."/>
            <person name="Li G."/>
            <person name="Viehrig K."/>
            <person name="Ye F."/>
            <person name="Su P."/>
            <person name="Kiefer A.F."/>
            <person name="Nichols A."/>
            <person name="Cepeda A.J."/>
            <person name="Yan W."/>
            <person name="Fan B."/>
            <person name="Jiang Y."/>
            <person name="Adhikari A."/>
            <person name="Zheng C.-J."/>
            <person name="Schuster L."/>
            <person name="Cowan T.M."/>
            <person name="Smanski M.J."/>
            <person name="Chevrette M.G."/>
            <person name="De Carvalho L.P.S."/>
            <person name="Shen B."/>
        </authorList>
    </citation>
    <scope>NUCLEOTIDE SEQUENCE [LARGE SCALE GENOMIC DNA]</scope>
    <source>
        <strain evidence="1 2">NPDC050545</strain>
    </source>
</reference>
<dbReference type="Gene3D" id="3.10.310.10">
    <property type="entry name" value="Diaminopimelate Epimerase, Chain A, domain 1"/>
    <property type="match status" value="2"/>
</dbReference>
<name>A0ABW7YRK9_9ACTN</name>
<comment type="caution">
    <text evidence="1">The sequence shown here is derived from an EMBL/GenBank/DDBJ whole genome shotgun (WGS) entry which is preliminary data.</text>
</comment>
<dbReference type="SUPFAM" id="SSF54506">
    <property type="entry name" value="Diaminopimelate epimerase-like"/>
    <property type="match status" value="1"/>
</dbReference>
<keyword evidence="2" id="KW-1185">Reference proteome</keyword>
<evidence type="ECO:0000313" key="2">
    <source>
        <dbReference type="Proteomes" id="UP001612741"/>
    </source>
</evidence>
<dbReference type="NCBIfam" id="TIGR00654">
    <property type="entry name" value="PhzF_family"/>
    <property type="match status" value="1"/>
</dbReference>
<dbReference type="EMBL" id="JBITGY010000003">
    <property type="protein sequence ID" value="MFI6497954.1"/>
    <property type="molecule type" value="Genomic_DNA"/>
</dbReference>
<organism evidence="1 2">
    <name type="scientific">Nonomuraea typhae</name>
    <dbReference type="NCBI Taxonomy" id="2603600"/>
    <lineage>
        <taxon>Bacteria</taxon>
        <taxon>Bacillati</taxon>
        <taxon>Actinomycetota</taxon>
        <taxon>Actinomycetes</taxon>
        <taxon>Streptosporangiales</taxon>
        <taxon>Streptosporangiaceae</taxon>
        <taxon>Nonomuraea</taxon>
    </lineage>
</organism>
<dbReference type="PIRSF" id="PIRSF016184">
    <property type="entry name" value="PhzC_PhzF"/>
    <property type="match status" value="1"/>
</dbReference>
<gene>
    <name evidence="1" type="ORF">ACIBG2_11240</name>
</gene>
<dbReference type="Proteomes" id="UP001612741">
    <property type="component" value="Unassembled WGS sequence"/>
</dbReference>
<dbReference type="Pfam" id="PF02567">
    <property type="entry name" value="PhzC-PhzF"/>
    <property type="match status" value="1"/>
</dbReference>
<dbReference type="RefSeq" id="WP_397081215.1">
    <property type="nucleotide sequence ID" value="NZ_JBITGY010000003.1"/>
</dbReference>
<accession>A0ABW7YRK9</accession>
<dbReference type="InterPro" id="IPR003719">
    <property type="entry name" value="Phenazine_PhzF-like"/>
</dbReference>
<dbReference type="PANTHER" id="PTHR13774:SF32">
    <property type="entry name" value="ANTISENSE-ENHANCING SEQUENCE 1"/>
    <property type="match status" value="1"/>
</dbReference>
<protein>
    <submittedName>
        <fullName evidence="1">PhzF family phenazine biosynthesis protein</fullName>
    </submittedName>
</protein>
<sequence length="278" mass="28916">MTRPYCEVDVFSADPFSGNPVAVVLDADGLGDETMQRFAAWTNLSETAFVSAPSSSRADYRVRIFTPTEELPFAGHPTLGSCHAWRRHTGAPPREVTYQECAAGLIPIRRTDSGLAFAAPPVRAVELGETLLGRAAESLGLDRAAVVAAHYGDNGPRWLVLLLATAAEVLALRPRSIDLQIGVVGPYPAGSPEAFEVRAFVPTTGGGVGEDPVTGSLNAIAGRWLLDTGRAAGPYVAGQGTALGRRGRVHVAGDSDGTLWVGGGVITCVTGSVEIGPG</sequence>